<accession>A0ABW2DR49</accession>
<reference evidence="2" key="1">
    <citation type="journal article" date="2019" name="Int. J. Syst. Evol. Microbiol.">
        <title>The Global Catalogue of Microorganisms (GCM) 10K type strain sequencing project: providing services to taxonomists for standard genome sequencing and annotation.</title>
        <authorList>
            <consortium name="The Broad Institute Genomics Platform"/>
            <consortium name="The Broad Institute Genome Sequencing Center for Infectious Disease"/>
            <person name="Wu L."/>
            <person name="Ma J."/>
        </authorList>
    </citation>
    <scope>NUCLEOTIDE SEQUENCE [LARGE SCALE GENOMIC DNA]</scope>
    <source>
        <strain evidence="2">CGMCC 4.7393</strain>
    </source>
</reference>
<keyword evidence="2" id="KW-1185">Reference proteome</keyword>
<protein>
    <submittedName>
        <fullName evidence="1">Uncharacterized protein</fullName>
    </submittedName>
</protein>
<evidence type="ECO:0000313" key="2">
    <source>
        <dbReference type="Proteomes" id="UP001596405"/>
    </source>
</evidence>
<gene>
    <name evidence="1" type="ORF">ACFQHR_18095</name>
</gene>
<dbReference type="EMBL" id="JBHSYQ010000016">
    <property type="protein sequence ID" value="MFC6999553.1"/>
    <property type="molecule type" value="Genomic_DNA"/>
</dbReference>
<comment type="caution">
    <text evidence="1">The sequence shown here is derived from an EMBL/GenBank/DDBJ whole genome shotgun (WGS) entry which is preliminary data.</text>
</comment>
<name>A0ABW2DR49_9BACT</name>
<proteinExistence type="predicted"/>
<evidence type="ECO:0000313" key="1">
    <source>
        <dbReference type="EMBL" id="MFC6999553.1"/>
    </source>
</evidence>
<organism evidence="1 2">
    <name type="scientific">Rufibacter roseus</name>
    <dbReference type="NCBI Taxonomy" id="1567108"/>
    <lineage>
        <taxon>Bacteria</taxon>
        <taxon>Pseudomonadati</taxon>
        <taxon>Bacteroidota</taxon>
        <taxon>Cytophagia</taxon>
        <taxon>Cytophagales</taxon>
        <taxon>Hymenobacteraceae</taxon>
        <taxon>Rufibacter</taxon>
    </lineage>
</organism>
<sequence>MKRRAQEVKRLLAHMEELDPFNPSTPTLLKVMVNSSLTIFGELINYQHSENEADHIINYCNIKMKHAKQLIENDNIEEGLPFSKSVLVFFLRDL</sequence>
<dbReference type="RefSeq" id="WP_066621225.1">
    <property type="nucleotide sequence ID" value="NZ_JBHSYQ010000016.1"/>
</dbReference>
<dbReference type="Proteomes" id="UP001596405">
    <property type="component" value="Unassembled WGS sequence"/>
</dbReference>